<organism evidence="1 2">
    <name type="scientific">Schwartzia succinivorans DSM 10502</name>
    <dbReference type="NCBI Taxonomy" id="1123243"/>
    <lineage>
        <taxon>Bacteria</taxon>
        <taxon>Bacillati</taxon>
        <taxon>Bacillota</taxon>
        <taxon>Negativicutes</taxon>
        <taxon>Selenomonadales</taxon>
        <taxon>Selenomonadaceae</taxon>
        <taxon>Schwartzia</taxon>
    </lineage>
</organism>
<proteinExistence type="predicted"/>
<gene>
    <name evidence="1" type="ORF">SAMN02745190_00229</name>
</gene>
<dbReference type="Proteomes" id="UP000184404">
    <property type="component" value="Unassembled WGS sequence"/>
</dbReference>
<keyword evidence="2" id="KW-1185">Reference proteome</keyword>
<dbReference type="AlphaFoldDB" id="A0A1M4SS81"/>
<reference evidence="1 2" key="1">
    <citation type="submission" date="2016-11" db="EMBL/GenBank/DDBJ databases">
        <authorList>
            <person name="Jaros S."/>
            <person name="Januszkiewicz K."/>
            <person name="Wedrychowicz H."/>
        </authorList>
    </citation>
    <scope>NUCLEOTIDE SEQUENCE [LARGE SCALE GENOMIC DNA]</scope>
    <source>
        <strain evidence="1 2">DSM 10502</strain>
    </source>
</reference>
<dbReference type="STRING" id="1123243.SAMN02745190_00229"/>
<dbReference type="OrthoDB" id="5416005at2"/>
<dbReference type="EMBL" id="FQUG01000002">
    <property type="protein sequence ID" value="SHE34992.1"/>
    <property type="molecule type" value="Genomic_DNA"/>
</dbReference>
<protein>
    <recommendedName>
        <fullName evidence="3">Peptidase_C39 like family protein</fullName>
    </recommendedName>
</protein>
<dbReference type="RefSeq" id="WP_072934350.1">
    <property type="nucleotide sequence ID" value="NZ_FQUG01000002.1"/>
</dbReference>
<sequence length="208" mass="23357">MKTPLQYQISEYDCGPTTLDNAIRFLFEREDIPPEIIRNITLYCLDCYGDGGVPGKRGTSRSAMMFLANWLDGYGRVGSIPVSSRYLSGSSVNVKNGGLIIDALHRGGAVVVRLWFEVEHYALLTGITSDGIMMFDPYYETVPDIGDATDIKIVNDAPFTHNRIVPLHYFESETDSLYAFGPEADREAMLLFNNNTKLTEDKTIEYFI</sequence>
<name>A0A1M4SS81_9FIRM</name>
<accession>A0A1M4SS81</accession>
<evidence type="ECO:0000313" key="1">
    <source>
        <dbReference type="EMBL" id="SHE34992.1"/>
    </source>
</evidence>
<evidence type="ECO:0000313" key="2">
    <source>
        <dbReference type="Proteomes" id="UP000184404"/>
    </source>
</evidence>
<evidence type="ECO:0008006" key="3">
    <source>
        <dbReference type="Google" id="ProtNLM"/>
    </source>
</evidence>